<feature type="compositionally biased region" description="Basic and acidic residues" evidence="1">
    <location>
        <begin position="39"/>
        <end position="52"/>
    </location>
</feature>
<dbReference type="EMBL" id="KV417521">
    <property type="protein sequence ID" value="KZP25328.1"/>
    <property type="molecule type" value="Genomic_DNA"/>
</dbReference>
<name>A0A166NSD9_9AGAM</name>
<dbReference type="Pfam" id="PF04690">
    <property type="entry name" value="YABBY"/>
    <property type="match status" value="1"/>
</dbReference>
<accession>A0A166NSD9</accession>
<sequence length="62" mass="6857">MAPKSSSDKPTAKKTKSGGSGKKLSAYNKFMKTELARLKESEPDMPHTERFKLAAGNWKSNK</sequence>
<gene>
    <name evidence="3" type="ORF">FIBSPDRAFT_855855</name>
</gene>
<evidence type="ECO:0000256" key="1">
    <source>
        <dbReference type="SAM" id="MobiDB-lite"/>
    </source>
</evidence>
<feature type="domain" description="YABBY protein C-terminal" evidence="2">
    <location>
        <begin position="24"/>
        <end position="59"/>
    </location>
</feature>
<feature type="region of interest" description="Disordered" evidence="1">
    <location>
        <begin position="1"/>
        <end position="26"/>
    </location>
</feature>
<dbReference type="Proteomes" id="UP000076532">
    <property type="component" value="Unassembled WGS sequence"/>
</dbReference>
<dbReference type="OrthoDB" id="667577at2759"/>
<dbReference type="SUPFAM" id="SSF47095">
    <property type="entry name" value="HMG-box"/>
    <property type="match status" value="1"/>
</dbReference>
<dbReference type="Gene3D" id="1.10.30.10">
    <property type="entry name" value="High mobility group box domain"/>
    <property type="match status" value="1"/>
</dbReference>
<dbReference type="AlphaFoldDB" id="A0A166NSD9"/>
<proteinExistence type="predicted"/>
<reference evidence="3 4" key="1">
    <citation type="journal article" date="2016" name="Mol. Biol. Evol.">
        <title>Comparative Genomics of Early-Diverging Mushroom-Forming Fungi Provides Insights into the Origins of Lignocellulose Decay Capabilities.</title>
        <authorList>
            <person name="Nagy L.G."/>
            <person name="Riley R."/>
            <person name="Tritt A."/>
            <person name="Adam C."/>
            <person name="Daum C."/>
            <person name="Floudas D."/>
            <person name="Sun H."/>
            <person name="Yadav J.S."/>
            <person name="Pangilinan J."/>
            <person name="Larsson K.H."/>
            <person name="Matsuura K."/>
            <person name="Barry K."/>
            <person name="Labutti K."/>
            <person name="Kuo R."/>
            <person name="Ohm R.A."/>
            <person name="Bhattacharya S.S."/>
            <person name="Shirouzu T."/>
            <person name="Yoshinaga Y."/>
            <person name="Martin F.M."/>
            <person name="Grigoriev I.V."/>
            <person name="Hibbett D.S."/>
        </authorList>
    </citation>
    <scope>NUCLEOTIDE SEQUENCE [LARGE SCALE GENOMIC DNA]</scope>
    <source>
        <strain evidence="3 4">CBS 109695</strain>
    </source>
</reference>
<dbReference type="InterPro" id="IPR056775">
    <property type="entry name" value="YABBY_C"/>
</dbReference>
<evidence type="ECO:0000259" key="2">
    <source>
        <dbReference type="Pfam" id="PF04690"/>
    </source>
</evidence>
<protein>
    <recommendedName>
        <fullName evidence="2">YABBY protein C-terminal domain-containing protein</fullName>
    </recommendedName>
</protein>
<evidence type="ECO:0000313" key="4">
    <source>
        <dbReference type="Proteomes" id="UP000076532"/>
    </source>
</evidence>
<dbReference type="CDD" id="cd00084">
    <property type="entry name" value="HMG-box_SF"/>
    <property type="match status" value="1"/>
</dbReference>
<organism evidence="3 4">
    <name type="scientific">Athelia psychrophila</name>
    <dbReference type="NCBI Taxonomy" id="1759441"/>
    <lineage>
        <taxon>Eukaryota</taxon>
        <taxon>Fungi</taxon>
        <taxon>Dikarya</taxon>
        <taxon>Basidiomycota</taxon>
        <taxon>Agaricomycotina</taxon>
        <taxon>Agaricomycetes</taxon>
        <taxon>Agaricomycetidae</taxon>
        <taxon>Atheliales</taxon>
        <taxon>Atheliaceae</taxon>
        <taxon>Athelia</taxon>
    </lineage>
</organism>
<keyword evidence="4" id="KW-1185">Reference proteome</keyword>
<feature type="compositionally biased region" description="Basic and acidic residues" evidence="1">
    <location>
        <begin position="1"/>
        <end position="11"/>
    </location>
</feature>
<feature type="region of interest" description="Disordered" evidence="1">
    <location>
        <begin position="39"/>
        <end position="62"/>
    </location>
</feature>
<dbReference type="InterPro" id="IPR036910">
    <property type="entry name" value="HMG_box_dom_sf"/>
</dbReference>
<evidence type="ECO:0000313" key="3">
    <source>
        <dbReference type="EMBL" id="KZP25328.1"/>
    </source>
</evidence>